<dbReference type="Proteomes" id="UP000092600">
    <property type="component" value="Unassembled WGS sequence"/>
</dbReference>
<evidence type="ECO:0000313" key="2">
    <source>
        <dbReference type="Proteomes" id="UP000092600"/>
    </source>
</evidence>
<accession>A0A199V995</accession>
<sequence>MVETSWQTTAAKASALILDSSCSALQQPNVGQLSGDYNTIFNMVETHDPYLEWHECNHAVQF</sequence>
<organism evidence="1 2">
    <name type="scientific">Ananas comosus</name>
    <name type="common">Pineapple</name>
    <name type="synonym">Ananas ananas</name>
    <dbReference type="NCBI Taxonomy" id="4615"/>
    <lineage>
        <taxon>Eukaryota</taxon>
        <taxon>Viridiplantae</taxon>
        <taxon>Streptophyta</taxon>
        <taxon>Embryophyta</taxon>
        <taxon>Tracheophyta</taxon>
        <taxon>Spermatophyta</taxon>
        <taxon>Magnoliopsida</taxon>
        <taxon>Liliopsida</taxon>
        <taxon>Poales</taxon>
        <taxon>Bromeliaceae</taxon>
        <taxon>Bromelioideae</taxon>
        <taxon>Ananas</taxon>
    </lineage>
</organism>
<gene>
    <name evidence="1" type="ORF">ACMD2_19654</name>
</gene>
<proteinExistence type="predicted"/>
<dbReference type="AlphaFoldDB" id="A0A199V995"/>
<name>A0A199V995_ANACO</name>
<evidence type="ECO:0000313" key="1">
    <source>
        <dbReference type="EMBL" id="OAY73593.1"/>
    </source>
</evidence>
<protein>
    <submittedName>
        <fullName evidence="1">Uncharacterized protein</fullName>
    </submittedName>
</protein>
<dbReference type="EMBL" id="LSRQ01002665">
    <property type="protein sequence ID" value="OAY73593.1"/>
    <property type="molecule type" value="Genomic_DNA"/>
</dbReference>
<reference evidence="1 2" key="1">
    <citation type="journal article" date="2016" name="DNA Res.">
        <title>The draft genome of MD-2 pineapple using hybrid error correction of long reads.</title>
        <authorList>
            <person name="Redwan R.M."/>
            <person name="Saidin A."/>
            <person name="Kumar S.V."/>
        </authorList>
    </citation>
    <scope>NUCLEOTIDE SEQUENCE [LARGE SCALE GENOMIC DNA]</scope>
    <source>
        <strain evidence="2">cv. MD2</strain>
        <tissue evidence="1">Leaf</tissue>
    </source>
</reference>
<comment type="caution">
    <text evidence="1">The sequence shown here is derived from an EMBL/GenBank/DDBJ whole genome shotgun (WGS) entry which is preliminary data.</text>
</comment>